<accession>A0A1W2TMN2</accession>
<sequence>MWRKSVLGAVCTSSNGAFETSLMRRIAVQQQRSFTCTSQRNARITHFTPASSPALDSLLNDIRDNIILPSYLPFSQRMRIYSPKWEKRLQADPVTIEIDGEVIKFRYRNRMAQRVAIRKKLHDAIAQFKTPDDFANLRPLLEGITRAGCKLKPGFYDKVLRVAGTNGQIYNMIDCARSVRSTGYKLDTSEKVNEVLHFVQMMACDAEWAEVTTRKALRWAEIVIEMLYEDEHRPERHEDDIIALGALPLNRDPMILAAPLHLAAVLAAEHGAGEDVLKKVHKLSRDVMALWPETKGLKQLQHPKLYTDQTKLGYLSTPNKFATLAIPLLHGFEAAIKVLEPELAAQLQIRHDTLAAEIKEAMGALPPSDTRTPPGKELRAEAVYKKYHGGS</sequence>
<dbReference type="OrthoDB" id="5405126at2759"/>
<reference evidence="1" key="1">
    <citation type="submission" date="2016-03" db="EMBL/GenBank/DDBJ databases">
        <title>Draft genome sequence of Rosellinia necatrix.</title>
        <authorList>
            <person name="Kanematsu S."/>
        </authorList>
    </citation>
    <scope>NUCLEOTIDE SEQUENCE [LARGE SCALE GENOMIC DNA]</scope>
    <source>
        <strain evidence="1">W97</strain>
    </source>
</reference>
<evidence type="ECO:0000313" key="2">
    <source>
        <dbReference type="Proteomes" id="UP000054516"/>
    </source>
</evidence>
<evidence type="ECO:0000313" key="1">
    <source>
        <dbReference type="EMBL" id="GAP89606.2"/>
    </source>
</evidence>
<name>A0A1W2TMN2_ROSNE</name>
<protein>
    <submittedName>
        <fullName evidence="1">Uncharacterized protein</fullName>
    </submittedName>
</protein>
<keyword evidence="2" id="KW-1185">Reference proteome</keyword>
<organism evidence="1">
    <name type="scientific">Rosellinia necatrix</name>
    <name type="common">White root-rot fungus</name>
    <dbReference type="NCBI Taxonomy" id="77044"/>
    <lineage>
        <taxon>Eukaryota</taxon>
        <taxon>Fungi</taxon>
        <taxon>Dikarya</taxon>
        <taxon>Ascomycota</taxon>
        <taxon>Pezizomycotina</taxon>
        <taxon>Sordariomycetes</taxon>
        <taxon>Xylariomycetidae</taxon>
        <taxon>Xylariales</taxon>
        <taxon>Xylariaceae</taxon>
        <taxon>Rosellinia</taxon>
    </lineage>
</organism>
<gene>
    <name evidence="1" type="ORF">SAMD00023353_3500140</name>
</gene>
<dbReference type="Proteomes" id="UP000054516">
    <property type="component" value="Unassembled WGS sequence"/>
</dbReference>
<dbReference type="OMA" id="ENVPIYN"/>
<dbReference type="AlphaFoldDB" id="A0A1W2TMN2"/>
<proteinExistence type="predicted"/>
<dbReference type="EMBL" id="DF977480">
    <property type="protein sequence ID" value="GAP89606.2"/>
    <property type="molecule type" value="Genomic_DNA"/>
</dbReference>